<feature type="domain" description="Retrovirus-related Pol polyprotein from transposon TNT 1-94-like beta-barrel" evidence="1">
    <location>
        <begin position="134"/>
        <end position="180"/>
    </location>
</feature>
<sequence length="186" mass="20027">MLSNTTDLSIAMVEKTSLIQNQNYHLRTRNNGEKGCAHCGNPKHGVENCFKLHGYPDWWDRLNEKKFRERCNGKEGEKNEGKAVAMVSSGTSLPTAGTASLVSTEIVDSDIRSHSSGNIGSALSNMDSGKNTGWIIDSGATDHMTFDQSLLQAPKKPHRSHVSNANGVSSPVTSAGTVVLTPFLSL</sequence>
<comment type="caution">
    <text evidence="2">The sequence shown here is derived from an EMBL/GenBank/DDBJ whole genome shotgun (WGS) entry which is preliminary data.</text>
</comment>
<dbReference type="EMBL" id="MJEQ01000042">
    <property type="protein sequence ID" value="OIT40206.1"/>
    <property type="molecule type" value="Genomic_DNA"/>
</dbReference>
<dbReference type="PANTHER" id="PTHR34222:SF43">
    <property type="entry name" value="RETROTRANSPOSON GAG DOMAIN-CONTAINING PROTEIN"/>
    <property type="match status" value="1"/>
</dbReference>
<evidence type="ECO:0000313" key="3">
    <source>
        <dbReference type="Proteomes" id="UP000187609"/>
    </source>
</evidence>
<name>A0A314LF25_NICAT</name>
<dbReference type="Pfam" id="PF22936">
    <property type="entry name" value="Pol_BBD"/>
    <property type="match status" value="1"/>
</dbReference>
<dbReference type="PANTHER" id="PTHR34222">
    <property type="entry name" value="GAG_PRE-INTEGRS DOMAIN-CONTAINING PROTEIN"/>
    <property type="match status" value="1"/>
</dbReference>
<dbReference type="Gramene" id="OIT40206">
    <property type="protein sequence ID" value="OIT40206"/>
    <property type="gene ID" value="A4A49_37479"/>
</dbReference>
<proteinExistence type="predicted"/>
<dbReference type="InterPro" id="IPR054722">
    <property type="entry name" value="PolX-like_BBD"/>
</dbReference>
<dbReference type="AlphaFoldDB" id="A0A314LF25"/>
<protein>
    <recommendedName>
        <fullName evidence="1">Retrovirus-related Pol polyprotein from transposon TNT 1-94-like beta-barrel domain-containing protein</fullName>
    </recommendedName>
</protein>
<accession>A0A314LF25</accession>
<organism evidence="2 3">
    <name type="scientific">Nicotiana attenuata</name>
    <name type="common">Coyote tobacco</name>
    <dbReference type="NCBI Taxonomy" id="49451"/>
    <lineage>
        <taxon>Eukaryota</taxon>
        <taxon>Viridiplantae</taxon>
        <taxon>Streptophyta</taxon>
        <taxon>Embryophyta</taxon>
        <taxon>Tracheophyta</taxon>
        <taxon>Spermatophyta</taxon>
        <taxon>Magnoliopsida</taxon>
        <taxon>eudicotyledons</taxon>
        <taxon>Gunneridae</taxon>
        <taxon>Pentapetalae</taxon>
        <taxon>asterids</taxon>
        <taxon>lamiids</taxon>
        <taxon>Solanales</taxon>
        <taxon>Solanaceae</taxon>
        <taxon>Nicotianoideae</taxon>
        <taxon>Nicotianeae</taxon>
        <taxon>Nicotiana</taxon>
    </lineage>
</organism>
<evidence type="ECO:0000313" key="2">
    <source>
        <dbReference type="EMBL" id="OIT40206.1"/>
    </source>
</evidence>
<reference evidence="2" key="1">
    <citation type="submission" date="2016-11" db="EMBL/GenBank/DDBJ databases">
        <title>The genome of Nicotiana attenuata.</title>
        <authorList>
            <person name="Xu S."/>
            <person name="Brockmoeller T."/>
            <person name="Gaquerel E."/>
            <person name="Navarro A."/>
            <person name="Kuhl H."/>
            <person name="Gase K."/>
            <person name="Ling Z."/>
            <person name="Zhou W."/>
            <person name="Kreitzer C."/>
            <person name="Stanke M."/>
            <person name="Tang H."/>
            <person name="Lyons E."/>
            <person name="Pandey P."/>
            <person name="Pandey S.P."/>
            <person name="Timmermann B."/>
            <person name="Baldwin I.T."/>
        </authorList>
    </citation>
    <scope>NUCLEOTIDE SEQUENCE [LARGE SCALE GENOMIC DNA]</scope>
    <source>
        <strain evidence="2">UT</strain>
    </source>
</reference>
<gene>
    <name evidence="2" type="ORF">A4A49_37479</name>
</gene>
<dbReference type="Proteomes" id="UP000187609">
    <property type="component" value="Unassembled WGS sequence"/>
</dbReference>
<evidence type="ECO:0000259" key="1">
    <source>
        <dbReference type="Pfam" id="PF22936"/>
    </source>
</evidence>
<keyword evidence="3" id="KW-1185">Reference proteome</keyword>